<evidence type="ECO:0000313" key="2">
    <source>
        <dbReference type="EMBL" id="SUZ51336.1"/>
    </source>
</evidence>
<evidence type="ECO:0000256" key="1">
    <source>
        <dbReference type="SAM" id="Phobius"/>
    </source>
</evidence>
<reference evidence="2" key="1">
    <citation type="submission" date="2018-05" db="EMBL/GenBank/DDBJ databases">
        <authorList>
            <person name="Lanie J.A."/>
            <person name="Ng W.-L."/>
            <person name="Kazmierczak K.M."/>
            <person name="Andrzejewski T.M."/>
            <person name="Davidsen T.M."/>
            <person name="Wayne K.J."/>
            <person name="Tettelin H."/>
            <person name="Glass J.I."/>
            <person name="Rusch D."/>
            <person name="Podicherti R."/>
            <person name="Tsui H.-C.T."/>
            <person name="Winkler M.E."/>
        </authorList>
    </citation>
    <scope>NUCLEOTIDE SEQUENCE</scope>
</reference>
<feature type="transmembrane region" description="Helical" evidence="1">
    <location>
        <begin position="66"/>
        <end position="86"/>
    </location>
</feature>
<proteinExistence type="predicted"/>
<feature type="transmembrane region" description="Helical" evidence="1">
    <location>
        <begin position="126"/>
        <end position="145"/>
    </location>
</feature>
<feature type="transmembrane region" description="Helical" evidence="1">
    <location>
        <begin position="215"/>
        <end position="243"/>
    </location>
</feature>
<sequence>VLVSRLIKPESDLYGQLSDWSKNLDNFMNWKPLHWFGNWCMAISGFNIIKGQENRYVYWDWNSGSIFIYSIIILVTVYTILSVRHPATPKKIKNIKSLFYFILTGSMVLLLGSIGLQFSMEVIKNFVPYLLFYISVWLVFSIELIEKDDKSISIAGSSPRILNLVFSTLLIFVGSIIGFHFDDPVASTVSTVYLPFLIVALIMPVHVRHLQRARIYGVFIPAVFLAVRFPWFLIPLWALFFLLRLYHYFRFNIVYPTFGVDYD</sequence>
<name>A0A381N9R6_9ZZZZ</name>
<feature type="non-terminal residue" evidence="2">
    <location>
        <position position="1"/>
    </location>
</feature>
<protein>
    <submittedName>
        <fullName evidence="2">Uncharacterized protein</fullName>
    </submittedName>
</protein>
<feature type="transmembrane region" description="Helical" evidence="1">
    <location>
        <begin position="185"/>
        <end position="203"/>
    </location>
</feature>
<feature type="transmembrane region" description="Helical" evidence="1">
    <location>
        <begin position="98"/>
        <end position="120"/>
    </location>
</feature>
<organism evidence="2">
    <name type="scientific">marine metagenome</name>
    <dbReference type="NCBI Taxonomy" id="408172"/>
    <lineage>
        <taxon>unclassified sequences</taxon>
        <taxon>metagenomes</taxon>
        <taxon>ecological metagenomes</taxon>
    </lineage>
</organism>
<accession>A0A381N9R6</accession>
<gene>
    <name evidence="2" type="ORF">METZ01_LOCUS4190</name>
</gene>
<dbReference type="EMBL" id="UINC01000219">
    <property type="protein sequence ID" value="SUZ51336.1"/>
    <property type="molecule type" value="Genomic_DNA"/>
</dbReference>
<keyword evidence="1" id="KW-1133">Transmembrane helix</keyword>
<dbReference type="AlphaFoldDB" id="A0A381N9R6"/>
<feature type="transmembrane region" description="Helical" evidence="1">
    <location>
        <begin position="161"/>
        <end position="179"/>
    </location>
</feature>
<keyword evidence="1" id="KW-0472">Membrane</keyword>
<keyword evidence="1" id="KW-0812">Transmembrane</keyword>